<dbReference type="EMBL" id="LFJJ01000237">
    <property type="protein sequence ID" value="KND57536.1"/>
    <property type="molecule type" value="Genomic_DNA"/>
</dbReference>
<dbReference type="PATRIC" id="fig|242163.4.peg.3362"/>
<evidence type="ECO:0000313" key="2">
    <source>
        <dbReference type="Proteomes" id="UP000036959"/>
    </source>
</evidence>
<dbReference type="Proteomes" id="UP000036959">
    <property type="component" value="Unassembled WGS sequence"/>
</dbReference>
<dbReference type="AlphaFoldDB" id="A0A0L0M5H8"/>
<dbReference type="Pfam" id="PF21205">
    <property type="entry name" value="Rep3_C"/>
    <property type="match status" value="1"/>
</dbReference>
<dbReference type="OrthoDB" id="8950340at2"/>
<proteinExistence type="predicted"/>
<dbReference type="InterPro" id="IPR036390">
    <property type="entry name" value="WH_DNA-bd_sf"/>
</dbReference>
<dbReference type="Gene3D" id="1.10.10.10">
    <property type="entry name" value="Winged helix-like DNA-binding domain superfamily/Winged helix DNA-binding domain"/>
    <property type="match status" value="1"/>
</dbReference>
<gene>
    <name evidence="1" type="ORF">BVER_05766</name>
</gene>
<dbReference type="SUPFAM" id="SSF46785">
    <property type="entry name" value="Winged helix' DNA-binding domain"/>
    <property type="match status" value="1"/>
</dbReference>
<sequence>MASSVERRVTSLQYALDLFVENAPVKTPIDAVASGKDIGYQKNSVFARIIGLGLSARRFVDAAYFIVAQEPEISDTYEVSLNFFKWLMRYESHNKKHFSSVVRSVKSAMLEVTSGPVVSVDAKGRLLEDRADPSEADEDADDLDAQAGFVSVTDDEGDWLELIGRVSVRNGRIRFRVPLELQRLIKDPENSYWTSLLVTSKFKLIYARAIYDHVLPEVPHERTEWISLDLIRSLPGKSWANFAEFKYFKRDYLEPAIKHINELSDIEIAYETRAGTPGSRKKDQIRFKLRRKEEASAADADMLSSASLYLTLYKEFGLSDKQFVQIRENRGTWTDARIEQAIDYVRWRIAKGDDIRRASSYLMKALAENYRVAEADKQISLLQTKRVEKEAAKDVEQGARKGAVAASVAAAEAAADQRRQDEVRAAREYFASAEKKAQEDLVRRFVASSTIGQRTIERQGLKALEINENNILTWPSIAGIFASFVAAELRKAARKSA</sequence>
<comment type="caution">
    <text evidence="1">The sequence shown here is derived from an EMBL/GenBank/DDBJ whole genome shotgun (WGS) entry which is preliminary data.</text>
</comment>
<reference evidence="2" key="1">
    <citation type="submission" date="2015-06" db="EMBL/GenBank/DDBJ databases">
        <title>Comparative genomics of Burkholderia leaf nodule symbionts.</title>
        <authorList>
            <person name="Carlier A."/>
            <person name="Eberl L."/>
            <person name="Pinto-Carbo M."/>
        </authorList>
    </citation>
    <scope>NUCLEOTIDE SEQUENCE [LARGE SCALE GENOMIC DNA]</scope>
    <source>
        <strain evidence="2">UZHbot4</strain>
    </source>
</reference>
<organism evidence="1 2">
    <name type="scientific">Candidatus Burkholderia verschuerenii</name>
    <dbReference type="NCBI Taxonomy" id="242163"/>
    <lineage>
        <taxon>Bacteria</taxon>
        <taxon>Pseudomonadati</taxon>
        <taxon>Pseudomonadota</taxon>
        <taxon>Betaproteobacteria</taxon>
        <taxon>Burkholderiales</taxon>
        <taxon>Burkholderiaceae</taxon>
        <taxon>Burkholderia</taxon>
    </lineage>
</organism>
<name>A0A0L0M5H8_9BURK</name>
<accession>A0A0L0M5H8</accession>
<protein>
    <submittedName>
        <fullName evidence="1">Protein involved in initiation of plasmid replication</fullName>
    </submittedName>
</protein>
<dbReference type="InterPro" id="IPR036388">
    <property type="entry name" value="WH-like_DNA-bd_sf"/>
</dbReference>
<keyword evidence="2" id="KW-1185">Reference proteome</keyword>
<evidence type="ECO:0000313" key="1">
    <source>
        <dbReference type="EMBL" id="KND57536.1"/>
    </source>
</evidence>